<dbReference type="AlphaFoldDB" id="A0A1Y5RTW9"/>
<keyword evidence="2" id="KW-1185">Reference proteome</keyword>
<dbReference type="Proteomes" id="UP000193307">
    <property type="component" value="Unassembled WGS sequence"/>
</dbReference>
<accession>A0A1Y5RTW9</accession>
<gene>
    <name evidence="1" type="ORF">PAM7971_00889</name>
</gene>
<proteinExistence type="predicted"/>
<evidence type="ECO:0000313" key="1">
    <source>
        <dbReference type="EMBL" id="SLN25371.1"/>
    </source>
</evidence>
<protein>
    <submittedName>
        <fullName evidence="1">Uncharacterized protein</fullName>
    </submittedName>
</protein>
<organism evidence="1 2">
    <name type="scientific">Pacificibacter marinus</name>
    <dbReference type="NCBI Taxonomy" id="658057"/>
    <lineage>
        <taxon>Bacteria</taxon>
        <taxon>Pseudomonadati</taxon>
        <taxon>Pseudomonadota</taxon>
        <taxon>Alphaproteobacteria</taxon>
        <taxon>Rhodobacterales</taxon>
        <taxon>Roseobacteraceae</taxon>
        <taxon>Pacificibacter</taxon>
    </lineage>
</organism>
<reference evidence="1 2" key="1">
    <citation type="submission" date="2017-03" db="EMBL/GenBank/DDBJ databases">
        <authorList>
            <person name="Afonso C.L."/>
            <person name="Miller P.J."/>
            <person name="Scott M.A."/>
            <person name="Spackman E."/>
            <person name="Goraichik I."/>
            <person name="Dimitrov K.M."/>
            <person name="Suarez D.L."/>
            <person name="Swayne D.E."/>
        </authorList>
    </citation>
    <scope>NUCLEOTIDE SEQUENCE [LARGE SCALE GENOMIC DNA]</scope>
    <source>
        <strain evidence="1 2">CECT 7971</strain>
    </source>
</reference>
<dbReference type="EMBL" id="FWFW01000002">
    <property type="protein sequence ID" value="SLN25371.1"/>
    <property type="molecule type" value="Genomic_DNA"/>
</dbReference>
<evidence type="ECO:0000313" key="2">
    <source>
        <dbReference type="Proteomes" id="UP000193307"/>
    </source>
</evidence>
<name>A0A1Y5RTW9_9RHOB</name>
<sequence length="65" mass="7082">MKKDDAGANYILTALLPRLEKLKPGLIEELAQGVNADKQAIKNSGKLTSELEEVFISAEKILGRT</sequence>
<dbReference type="RefSeq" id="WP_085847780.1">
    <property type="nucleotide sequence ID" value="NZ_FNZV01000002.1"/>
</dbReference>